<comment type="caution">
    <text evidence="2">The sequence shown here is derived from an EMBL/GenBank/DDBJ whole genome shotgun (WGS) entry which is preliminary data.</text>
</comment>
<evidence type="ECO:0000256" key="1">
    <source>
        <dbReference type="ARBA" id="ARBA00005367"/>
    </source>
</evidence>
<dbReference type="Pfam" id="PF06062">
    <property type="entry name" value="UPF0231"/>
    <property type="match status" value="1"/>
</dbReference>
<gene>
    <name evidence="2" type="ORF">NAF29_16820</name>
</gene>
<dbReference type="Proteomes" id="UP001165393">
    <property type="component" value="Unassembled WGS sequence"/>
</dbReference>
<organism evidence="2 3">
    <name type="scientific">Echinimonas agarilytica</name>
    <dbReference type="NCBI Taxonomy" id="1215918"/>
    <lineage>
        <taxon>Bacteria</taxon>
        <taxon>Pseudomonadati</taxon>
        <taxon>Pseudomonadota</taxon>
        <taxon>Gammaproteobacteria</taxon>
        <taxon>Alteromonadales</taxon>
        <taxon>Echinimonadaceae</taxon>
        <taxon>Echinimonas</taxon>
    </lineage>
</organism>
<accession>A0AA41WAU3</accession>
<dbReference type="EMBL" id="JAMQGP010000010">
    <property type="protein sequence ID" value="MCM2681313.1"/>
    <property type="molecule type" value="Genomic_DNA"/>
</dbReference>
<protein>
    <submittedName>
        <fullName evidence="2">YacL family protein</fullName>
    </submittedName>
</protein>
<keyword evidence="3" id="KW-1185">Reference proteome</keyword>
<dbReference type="RefSeq" id="WP_251262796.1">
    <property type="nucleotide sequence ID" value="NZ_JAMQGP010000010.1"/>
</dbReference>
<dbReference type="InterPro" id="IPR008249">
    <property type="entry name" value="UPF0231"/>
</dbReference>
<reference evidence="2 3" key="1">
    <citation type="journal article" date="2013" name="Antonie Van Leeuwenhoek">
        <title>Echinimonas agarilytica gen. nov., sp. nov., a new gammaproteobacterium isolated from the sea urchin Strongylocentrotus intermedius.</title>
        <authorList>
            <person name="Nedashkovskaya O.I."/>
            <person name="Stenkova A.M."/>
            <person name="Zhukova N.V."/>
            <person name="Van Trappen S."/>
            <person name="Lee J.S."/>
            <person name="Kim S.B."/>
        </authorList>
    </citation>
    <scope>NUCLEOTIDE SEQUENCE [LARGE SCALE GENOMIC DNA]</scope>
    <source>
        <strain evidence="2 3">KMM 6351</strain>
    </source>
</reference>
<evidence type="ECO:0000313" key="3">
    <source>
        <dbReference type="Proteomes" id="UP001165393"/>
    </source>
</evidence>
<proteinExistence type="inferred from homology"/>
<comment type="similarity">
    <text evidence="1">Belongs to the UPF0231 family.</text>
</comment>
<dbReference type="AlphaFoldDB" id="A0AA41WAU3"/>
<name>A0AA41WAU3_9GAMM</name>
<evidence type="ECO:0000313" key="2">
    <source>
        <dbReference type="EMBL" id="MCM2681313.1"/>
    </source>
</evidence>
<sequence length="117" mass="13625">MDFEFFFDPSELRTLARVTHPHEAFGAWLSYELEAEVTYIESLIERLKSGPDEWFEDGDEWRLTKDNDSISVKHHSLFEDYEDDGNGLKLDGEALEADAGIEDFLQLLEAWVEHLFP</sequence>